<organism evidence="1 2">
    <name type="scientific">Acinetobacter populi</name>
    <dbReference type="NCBI Taxonomy" id="1582270"/>
    <lineage>
        <taxon>Bacteria</taxon>
        <taxon>Pseudomonadati</taxon>
        <taxon>Pseudomonadota</taxon>
        <taxon>Gammaproteobacteria</taxon>
        <taxon>Moraxellales</taxon>
        <taxon>Moraxellaceae</taxon>
        <taxon>Acinetobacter</taxon>
    </lineage>
</organism>
<reference evidence="1 2" key="1">
    <citation type="submission" date="2017-05" db="EMBL/GenBank/DDBJ databases">
        <title>Acinetobacter populi ANC 5415 (= PBJ7), whole genome shotgun sequencing project.</title>
        <authorList>
            <person name="Nemec A."/>
            <person name="Radolfova-Krizova L."/>
        </authorList>
    </citation>
    <scope>NUCLEOTIDE SEQUENCE [LARGE SCALE GENOMIC DNA]</scope>
    <source>
        <strain evidence="1 2">PBJ7</strain>
    </source>
</reference>
<dbReference type="EMBL" id="NEXX01000003">
    <property type="protein sequence ID" value="OUY07025.1"/>
    <property type="molecule type" value="Genomic_DNA"/>
</dbReference>
<evidence type="ECO:0000313" key="2">
    <source>
        <dbReference type="Proteomes" id="UP000196536"/>
    </source>
</evidence>
<gene>
    <name evidence="1" type="ORF">CAP51_10045</name>
</gene>
<dbReference type="AlphaFoldDB" id="A0A1Z9YXT2"/>
<dbReference type="Proteomes" id="UP000196536">
    <property type="component" value="Unassembled WGS sequence"/>
</dbReference>
<sequence>MNINDNLIKHIPVNELFLDPMNPRLGELGGKTITQQQIISLIIENFGIDDLLSSMAFNGYFDAEPLVCQEKNGQLFVIEGNRRLVTSLILSGDPRAEEYAKNFKYFIKLHRDQGSRNVSELPVVIFPENEDPGKISAYLGIRHIVSTKDWDSYAKARWIHETIINKKISIKDISTMTGDKSGTIKSLLSGYNFMTQLEQERKFKRDNTVRKGRGSNVSYPFSWVYTLFNYPTARNYLELNFFDENEQPNPRPIPQEKLDDAVFVVDAMFGNSETGQSALLGDSRELPRFAEALGNPEKVYFLKQGESLKDVTNLTTDINTRLENIFFECIKLLQEGSNRIIIDKDKISDTTIIESERKIKNVNEVLRMINKQFTELKIENSDGLEL</sequence>
<evidence type="ECO:0000313" key="1">
    <source>
        <dbReference type="EMBL" id="OUY07025.1"/>
    </source>
</evidence>
<dbReference type="OrthoDB" id="8442375at2"/>
<protein>
    <recommendedName>
        <fullName evidence="3">ParB/Sulfiredoxin domain-containing protein</fullName>
    </recommendedName>
</protein>
<proteinExistence type="predicted"/>
<keyword evidence="2" id="KW-1185">Reference proteome</keyword>
<accession>A0A1Z9YXT2</accession>
<name>A0A1Z9YXT2_9GAMM</name>
<comment type="caution">
    <text evidence="1">The sequence shown here is derived from an EMBL/GenBank/DDBJ whole genome shotgun (WGS) entry which is preliminary data.</text>
</comment>
<evidence type="ECO:0008006" key="3">
    <source>
        <dbReference type="Google" id="ProtNLM"/>
    </source>
</evidence>
<dbReference type="RefSeq" id="WP_087620626.1">
    <property type="nucleotide sequence ID" value="NZ_NEXX01000003.1"/>
</dbReference>